<name>A0ABP5GDE6_9MICC</name>
<dbReference type="InterPro" id="IPR036597">
    <property type="entry name" value="Fido-like_dom_sf"/>
</dbReference>
<dbReference type="PIRSF" id="PIRSF038925">
    <property type="entry name" value="AMP-prot_trans"/>
    <property type="match status" value="1"/>
</dbReference>
<dbReference type="InterPro" id="IPR036390">
    <property type="entry name" value="WH_DNA-bd_sf"/>
</dbReference>
<dbReference type="Pfam" id="PF13784">
    <property type="entry name" value="Fic_N"/>
    <property type="match status" value="1"/>
</dbReference>
<dbReference type="PANTHER" id="PTHR13504">
    <property type="entry name" value="FIDO DOMAIN-CONTAINING PROTEIN DDB_G0283145"/>
    <property type="match status" value="1"/>
</dbReference>
<keyword evidence="3" id="KW-1185">Reference proteome</keyword>
<comment type="caution">
    <text evidence="2">The sequence shown here is derived from an EMBL/GenBank/DDBJ whole genome shotgun (WGS) entry which is preliminary data.</text>
</comment>
<dbReference type="InterPro" id="IPR048770">
    <property type="entry name" value="SoFic-like_C"/>
</dbReference>
<dbReference type="InterPro" id="IPR003812">
    <property type="entry name" value="Fido"/>
</dbReference>
<dbReference type="Gene3D" id="1.10.3290.10">
    <property type="entry name" value="Fido-like domain"/>
    <property type="match status" value="1"/>
</dbReference>
<dbReference type="InterPro" id="IPR026287">
    <property type="entry name" value="SoFic-like"/>
</dbReference>
<dbReference type="InterPro" id="IPR036388">
    <property type="entry name" value="WH-like_DNA-bd_sf"/>
</dbReference>
<evidence type="ECO:0000259" key="1">
    <source>
        <dbReference type="PROSITE" id="PS51459"/>
    </source>
</evidence>
<evidence type="ECO:0000313" key="3">
    <source>
        <dbReference type="Proteomes" id="UP001501461"/>
    </source>
</evidence>
<proteinExistence type="predicted"/>
<sequence>MSWSPEAPYNDLPPIPPAQNLETVSVLKKLVTARAELSGLNEALVSLPNPSVFVNSLALLEAQASSEIENIVTTTDELFRADTHRADASAATREALRYKIALFHGQERMRQRADLMTVGMAKEICSEIRGTETDIRQGEGTYIGNPVTGRRIYTPPVGRQVIEEKLQNWEQFMNAATDLDPLVQMAVAHYQFEAIHPFDDGNGRTGRVINGLMLVAKELLREPILYVSQYIIQHKNEYYRLLNAVTKSGAWEKWIIYMLHAVEATARSTRLKIKAIQQLQEQFAEQLLADIGPHYPVALSDVLFEQPYCRVRDVVDGCGVSRPTAVKYLSALADAGMLAVQRAGRENLYINARFMHILRSPDADLSADS</sequence>
<accession>A0ABP5GDE6</accession>
<organism evidence="2 3">
    <name type="scientific">Yaniella flava</name>
    <dbReference type="NCBI Taxonomy" id="287930"/>
    <lineage>
        <taxon>Bacteria</taxon>
        <taxon>Bacillati</taxon>
        <taxon>Actinomycetota</taxon>
        <taxon>Actinomycetes</taxon>
        <taxon>Micrococcales</taxon>
        <taxon>Micrococcaceae</taxon>
        <taxon>Yaniella</taxon>
    </lineage>
</organism>
<dbReference type="InterPro" id="IPR025758">
    <property type="entry name" value="Fic/DOC_N"/>
</dbReference>
<gene>
    <name evidence="2" type="ORF">GCM10009720_26790</name>
</gene>
<dbReference type="Proteomes" id="UP001501461">
    <property type="component" value="Unassembled WGS sequence"/>
</dbReference>
<reference evidence="3" key="1">
    <citation type="journal article" date="2019" name="Int. J. Syst. Evol. Microbiol.">
        <title>The Global Catalogue of Microorganisms (GCM) 10K type strain sequencing project: providing services to taxonomists for standard genome sequencing and annotation.</title>
        <authorList>
            <consortium name="The Broad Institute Genomics Platform"/>
            <consortium name="The Broad Institute Genome Sequencing Center for Infectious Disease"/>
            <person name="Wu L."/>
            <person name="Ma J."/>
        </authorList>
    </citation>
    <scope>NUCLEOTIDE SEQUENCE [LARGE SCALE GENOMIC DNA]</scope>
    <source>
        <strain evidence="3">JCM 13595</strain>
    </source>
</reference>
<dbReference type="EMBL" id="BAAAMN010000054">
    <property type="protein sequence ID" value="GAA2044486.1"/>
    <property type="molecule type" value="Genomic_DNA"/>
</dbReference>
<dbReference type="Gene3D" id="1.10.10.10">
    <property type="entry name" value="Winged helix-like DNA-binding domain superfamily/Winged helix DNA-binding domain"/>
    <property type="match status" value="1"/>
</dbReference>
<dbReference type="PANTHER" id="PTHR13504:SF35">
    <property type="entry name" value="PROTEIN ADENYLYLTRANSFERASE SOFIC"/>
    <property type="match status" value="1"/>
</dbReference>
<feature type="domain" description="Fido" evidence="1">
    <location>
        <begin position="116"/>
        <end position="260"/>
    </location>
</feature>
<dbReference type="SUPFAM" id="SSF46785">
    <property type="entry name" value="Winged helix' DNA-binding domain"/>
    <property type="match status" value="1"/>
</dbReference>
<dbReference type="Pfam" id="PF02661">
    <property type="entry name" value="Fic"/>
    <property type="match status" value="1"/>
</dbReference>
<dbReference type="Pfam" id="PF21248">
    <property type="entry name" value="SoFic-like_C"/>
    <property type="match status" value="1"/>
</dbReference>
<evidence type="ECO:0000313" key="2">
    <source>
        <dbReference type="EMBL" id="GAA2044486.1"/>
    </source>
</evidence>
<dbReference type="PROSITE" id="PS51459">
    <property type="entry name" value="FIDO"/>
    <property type="match status" value="1"/>
</dbReference>
<dbReference type="SUPFAM" id="SSF140931">
    <property type="entry name" value="Fic-like"/>
    <property type="match status" value="1"/>
</dbReference>
<protein>
    <submittedName>
        <fullName evidence="2">Fic family protein</fullName>
    </submittedName>
</protein>
<dbReference type="InterPro" id="IPR040198">
    <property type="entry name" value="Fido_containing"/>
</dbReference>